<dbReference type="SMART" id="SM00228">
    <property type="entry name" value="PDZ"/>
    <property type="match status" value="1"/>
</dbReference>
<dbReference type="SUPFAM" id="SSF50156">
    <property type="entry name" value="PDZ domain-like"/>
    <property type="match status" value="1"/>
</dbReference>
<accession>A0ABP8IW42</accession>
<evidence type="ECO:0000313" key="7">
    <source>
        <dbReference type="EMBL" id="GAA4376107.1"/>
    </source>
</evidence>
<evidence type="ECO:0000256" key="4">
    <source>
        <dbReference type="ARBA" id="ARBA00022825"/>
    </source>
</evidence>
<dbReference type="InterPro" id="IPR036034">
    <property type="entry name" value="PDZ_sf"/>
</dbReference>
<evidence type="ECO:0000259" key="6">
    <source>
        <dbReference type="PROSITE" id="PS50106"/>
    </source>
</evidence>
<keyword evidence="3 5" id="KW-0378">Hydrolase</keyword>
<evidence type="ECO:0000256" key="5">
    <source>
        <dbReference type="RuleBase" id="RU004404"/>
    </source>
</evidence>
<dbReference type="Pfam" id="PF11818">
    <property type="entry name" value="DUF3340"/>
    <property type="match status" value="1"/>
</dbReference>
<dbReference type="InterPro" id="IPR040573">
    <property type="entry name" value="TSP_N"/>
</dbReference>
<dbReference type="NCBIfam" id="TIGR00225">
    <property type="entry name" value="prc"/>
    <property type="match status" value="1"/>
</dbReference>
<reference evidence="8" key="1">
    <citation type="journal article" date="2019" name="Int. J. Syst. Evol. Microbiol.">
        <title>The Global Catalogue of Microorganisms (GCM) 10K type strain sequencing project: providing services to taxonomists for standard genome sequencing and annotation.</title>
        <authorList>
            <consortium name="The Broad Institute Genomics Platform"/>
            <consortium name="The Broad Institute Genome Sequencing Center for Infectious Disease"/>
            <person name="Wu L."/>
            <person name="Ma J."/>
        </authorList>
    </citation>
    <scope>NUCLEOTIDE SEQUENCE [LARGE SCALE GENOMIC DNA]</scope>
    <source>
        <strain evidence="8">JCM 17924</strain>
    </source>
</reference>
<evidence type="ECO:0000256" key="1">
    <source>
        <dbReference type="ARBA" id="ARBA00009179"/>
    </source>
</evidence>
<dbReference type="InterPro" id="IPR004447">
    <property type="entry name" value="Peptidase_S41A"/>
</dbReference>
<dbReference type="InterPro" id="IPR001478">
    <property type="entry name" value="PDZ"/>
</dbReference>
<dbReference type="InterPro" id="IPR005151">
    <property type="entry name" value="Tail-specific_protease"/>
</dbReference>
<dbReference type="PANTHER" id="PTHR32060:SF22">
    <property type="entry name" value="CARBOXYL-TERMINAL-PROCESSING PEPTIDASE 3, CHLOROPLASTIC"/>
    <property type="match status" value="1"/>
</dbReference>
<dbReference type="CDD" id="cd06782">
    <property type="entry name" value="cpPDZ_CPP-like"/>
    <property type="match status" value="1"/>
</dbReference>
<evidence type="ECO:0000256" key="2">
    <source>
        <dbReference type="ARBA" id="ARBA00022670"/>
    </source>
</evidence>
<evidence type="ECO:0000256" key="3">
    <source>
        <dbReference type="ARBA" id="ARBA00022801"/>
    </source>
</evidence>
<keyword evidence="8" id="KW-1185">Reference proteome</keyword>
<evidence type="ECO:0000313" key="8">
    <source>
        <dbReference type="Proteomes" id="UP001500454"/>
    </source>
</evidence>
<sequence>MAFFRSTLGVYASLLPGFFLLLPNSPAPKRDEVPPQKKEILLHTVAQGLTMAHVQPQQLDDAFSRRAFALYLQRLDNNKRFLLQSDIKQLQQYEKEIDNQIKAGKHDFLDLTTKLMDQRMQEAQVLYRELLAKPFDFTVNETFETESDKLDYPADAAARRDLWRRLLKYQTMVRYAELLDEQERQQKKSLASTKAVPSEAVVSAPLRTPAQLEEDARTRVRKYYEEWFSDLRQTDAADRLTQFANAVANTYDPHSEYFAPRDKTNFDLALTGRLEGTGAQLGEKDGQITVAYIVPGSAAYRQGELKTGDVILRVAQGPAEPVAVEGMRFDKVVQMIRGKKGTEVRLTVKKPDATTKVISIIRDVVVIEETYAQSAVIEENGRKFGYILLPSFYADFNQNGGRSSAQDVATELEKLKKENVQGVVLDLRFNGGGSLQDAVEMAGLFVESGPMVQVKSRQRAADVLADPDPKVQYTGPLVVLVNKYSASASEILAAAIQDHKRGVIMGNTTYGKGTVQRVFDLDQALPSDFANLKPFGSLKMTIQKYYRINGASTQFKGVTPDIVVPDAYSAFADGEQQTKYALPWDEIAPATYKTAATALPLPKLAAASQQRVAANPAFQVLNESVQNMLKRQKTTQAPLHLATFRAEQKLVQAASEKFKQAQNLAPGLEVSALGTGVATDSAQTQRLARFTKPLRKDLTLHEAVAVIKDVL</sequence>
<dbReference type="Proteomes" id="UP001500454">
    <property type="component" value="Unassembled WGS sequence"/>
</dbReference>
<feature type="domain" description="PDZ" evidence="6">
    <location>
        <begin position="267"/>
        <end position="337"/>
    </location>
</feature>
<proteinExistence type="inferred from homology"/>
<dbReference type="InterPro" id="IPR029045">
    <property type="entry name" value="ClpP/crotonase-like_dom_sf"/>
</dbReference>
<dbReference type="RefSeq" id="WP_345221889.1">
    <property type="nucleotide sequence ID" value="NZ_BAABHA010000002.1"/>
</dbReference>
<dbReference type="PANTHER" id="PTHR32060">
    <property type="entry name" value="TAIL-SPECIFIC PROTEASE"/>
    <property type="match status" value="1"/>
</dbReference>
<comment type="similarity">
    <text evidence="1 5">Belongs to the peptidase S41A family.</text>
</comment>
<dbReference type="SUPFAM" id="SSF52096">
    <property type="entry name" value="ClpP/crotonase"/>
    <property type="match status" value="1"/>
</dbReference>
<dbReference type="Pfam" id="PF17804">
    <property type="entry name" value="TSP_NTD"/>
    <property type="match status" value="1"/>
</dbReference>
<dbReference type="Gene3D" id="3.90.226.10">
    <property type="entry name" value="2-enoyl-CoA Hydratase, Chain A, domain 1"/>
    <property type="match status" value="1"/>
</dbReference>
<dbReference type="Gene3D" id="2.30.42.10">
    <property type="match status" value="1"/>
</dbReference>
<dbReference type="CDD" id="cd07560">
    <property type="entry name" value="Peptidase_S41_CPP"/>
    <property type="match status" value="1"/>
</dbReference>
<gene>
    <name evidence="7" type="ORF">GCM10023186_09600</name>
</gene>
<organism evidence="7 8">
    <name type="scientific">Hymenobacter koreensis</name>
    <dbReference type="NCBI Taxonomy" id="1084523"/>
    <lineage>
        <taxon>Bacteria</taxon>
        <taxon>Pseudomonadati</taxon>
        <taxon>Bacteroidota</taxon>
        <taxon>Cytophagia</taxon>
        <taxon>Cytophagales</taxon>
        <taxon>Hymenobacteraceae</taxon>
        <taxon>Hymenobacter</taxon>
    </lineage>
</organism>
<dbReference type="PROSITE" id="PS50106">
    <property type="entry name" value="PDZ"/>
    <property type="match status" value="1"/>
</dbReference>
<name>A0ABP8IW42_9BACT</name>
<comment type="caution">
    <text evidence="7">The sequence shown here is derived from an EMBL/GenBank/DDBJ whole genome shotgun (WGS) entry which is preliminary data.</text>
</comment>
<dbReference type="InterPro" id="IPR020992">
    <property type="entry name" value="Tail_Prtase_C"/>
</dbReference>
<dbReference type="Pfam" id="PF00595">
    <property type="entry name" value="PDZ"/>
    <property type="match status" value="1"/>
</dbReference>
<protein>
    <submittedName>
        <fullName evidence="7">Carboxy terminal-processing peptidase</fullName>
    </submittedName>
</protein>
<dbReference type="Pfam" id="PF03572">
    <property type="entry name" value="Peptidase_S41"/>
    <property type="match status" value="1"/>
</dbReference>
<keyword evidence="2 5" id="KW-0645">Protease</keyword>
<dbReference type="EMBL" id="BAABHA010000002">
    <property type="protein sequence ID" value="GAA4376107.1"/>
    <property type="molecule type" value="Genomic_DNA"/>
</dbReference>
<dbReference type="SMART" id="SM00245">
    <property type="entry name" value="TSPc"/>
    <property type="match status" value="1"/>
</dbReference>
<keyword evidence="4 5" id="KW-0720">Serine protease</keyword>